<evidence type="ECO:0000256" key="2">
    <source>
        <dbReference type="ARBA" id="ARBA00010527"/>
    </source>
</evidence>
<evidence type="ECO:0000259" key="18">
    <source>
        <dbReference type="Pfam" id="PF02096"/>
    </source>
</evidence>
<feature type="domain" description="Membrane insertase YidC/Oxa/ALB C-terminal" evidence="18">
    <location>
        <begin position="37"/>
        <end position="237"/>
    </location>
</feature>
<dbReference type="InterPro" id="IPR047196">
    <property type="entry name" value="YidC_ALB_C"/>
</dbReference>
<keyword evidence="8 17" id="KW-1133">Transmembrane helix</keyword>
<protein>
    <recommendedName>
        <fullName evidence="3">Membrane protein insertase YidC</fullName>
    </recommendedName>
    <alternativeName>
        <fullName evidence="15">Foldase YidC</fullName>
    </alternativeName>
    <alternativeName>
        <fullName evidence="14">Membrane integrase YidC</fullName>
    </alternativeName>
    <alternativeName>
        <fullName evidence="13">Membrane protein YidC</fullName>
    </alternativeName>
</protein>
<evidence type="ECO:0000256" key="13">
    <source>
        <dbReference type="ARBA" id="ARBA00031538"/>
    </source>
</evidence>
<name>A0A3S3L327_9MICO</name>
<dbReference type="GO" id="GO:0032977">
    <property type="term" value="F:membrane insertase activity"/>
    <property type="evidence" value="ECO:0007669"/>
    <property type="project" value="InterPro"/>
</dbReference>
<evidence type="ECO:0000256" key="15">
    <source>
        <dbReference type="ARBA" id="ARBA00033342"/>
    </source>
</evidence>
<dbReference type="EMBL" id="RBZY01000002">
    <property type="protein sequence ID" value="RWR23241.1"/>
    <property type="molecule type" value="Genomic_DNA"/>
</dbReference>
<dbReference type="Pfam" id="PF02096">
    <property type="entry name" value="60KD_IMP"/>
    <property type="match status" value="1"/>
</dbReference>
<keyword evidence="6 16" id="KW-0812">Transmembrane</keyword>
<feature type="transmembrane region" description="Helical" evidence="17">
    <location>
        <begin position="98"/>
        <end position="122"/>
    </location>
</feature>
<keyword evidence="9 17" id="KW-0472">Membrane</keyword>
<dbReference type="PANTHER" id="PTHR12428:SF65">
    <property type="entry name" value="CYTOCHROME C OXIDASE ASSEMBLY PROTEIN COX18, MITOCHONDRIAL"/>
    <property type="match status" value="1"/>
</dbReference>
<evidence type="ECO:0000256" key="6">
    <source>
        <dbReference type="ARBA" id="ARBA00022692"/>
    </source>
</evidence>
<keyword evidence="5" id="KW-1003">Cell membrane</keyword>
<dbReference type="GO" id="GO:0015031">
    <property type="term" value="P:protein transport"/>
    <property type="evidence" value="ECO:0007669"/>
    <property type="project" value="UniProtKB-KW"/>
</dbReference>
<proteinExistence type="inferred from homology"/>
<gene>
    <name evidence="19" type="primary">yidC</name>
    <name evidence="19" type="ORF">D8Y23_00920</name>
</gene>
<evidence type="ECO:0000256" key="4">
    <source>
        <dbReference type="ARBA" id="ARBA00022448"/>
    </source>
</evidence>
<comment type="subcellular location">
    <subcellularLocation>
        <location evidence="1">Cell membrane</location>
        <topology evidence="1">Multi-pass membrane protein</topology>
    </subcellularLocation>
    <subcellularLocation>
        <location evidence="16">Membrane</location>
        <topology evidence="16">Multi-pass membrane protein</topology>
    </subcellularLocation>
</comment>
<dbReference type="CDD" id="cd20070">
    <property type="entry name" value="5TM_YidC_Alb3"/>
    <property type="match status" value="1"/>
</dbReference>
<reference evidence="19 20" key="1">
    <citation type="journal article" date="2018" name="Front. Microbiol.">
        <title>Novel Insights Into Bacterial Dimethylsulfoniopropionate Catabolism in the East China Sea.</title>
        <authorList>
            <person name="Liu J."/>
            <person name="Liu J."/>
            <person name="Zhang S.H."/>
            <person name="Liang J."/>
            <person name="Lin H."/>
            <person name="Song D."/>
            <person name="Yang G.P."/>
            <person name="Todd J.D."/>
            <person name="Zhang X.H."/>
        </authorList>
    </citation>
    <scope>NUCLEOTIDE SEQUENCE [LARGE SCALE GENOMIC DNA]</scope>
    <source>
        <strain evidence="19 20">ZYFD042</strain>
    </source>
</reference>
<accession>A0A3S3L327</accession>
<evidence type="ECO:0000256" key="3">
    <source>
        <dbReference type="ARBA" id="ARBA00015325"/>
    </source>
</evidence>
<dbReference type="GO" id="GO:0005886">
    <property type="term" value="C:plasma membrane"/>
    <property type="evidence" value="ECO:0007669"/>
    <property type="project" value="UniProtKB-SubCell"/>
</dbReference>
<keyword evidence="4" id="KW-0813">Transport</keyword>
<feature type="transmembrane region" description="Helical" evidence="17">
    <location>
        <begin position="196"/>
        <end position="229"/>
    </location>
</feature>
<evidence type="ECO:0000256" key="5">
    <source>
        <dbReference type="ARBA" id="ARBA00022475"/>
    </source>
</evidence>
<evidence type="ECO:0000256" key="9">
    <source>
        <dbReference type="ARBA" id="ARBA00023136"/>
    </source>
</evidence>
<evidence type="ECO:0000256" key="8">
    <source>
        <dbReference type="ARBA" id="ARBA00022989"/>
    </source>
</evidence>
<feature type="transmembrane region" description="Helical" evidence="17">
    <location>
        <begin position="134"/>
        <end position="152"/>
    </location>
</feature>
<evidence type="ECO:0000313" key="20">
    <source>
        <dbReference type="Proteomes" id="UP000285970"/>
    </source>
</evidence>
<evidence type="ECO:0000256" key="16">
    <source>
        <dbReference type="RuleBase" id="RU003945"/>
    </source>
</evidence>
<dbReference type="OrthoDB" id="9780552at2"/>
<feature type="transmembrane region" description="Helical" evidence="17">
    <location>
        <begin position="159"/>
        <end position="176"/>
    </location>
</feature>
<dbReference type="Proteomes" id="UP000285970">
    <property type="component" value="Unassembled WGS sequence"/>
</dbReference>
<sequence>MDPFTLPPLAALLDLTTQGLLVLTALLSSVAGGAAAALAVVLVTLAVRIALVPLGVSQARAERDRARLAPRLRALRERWGKNPERLQRETMQLYRDAGVSPFAGCLPLLAQAPVVGLLYAVFLHPSVGGHANALLAEQLVGVPLGTSLLTALVSGSADVMTFALVAIVVAVIVGAGELTRRFLRPPFDPATPRSVVVMTSVLPFTTAIVALFVPLAAALYLAVTTVWTFGQRWILRRFYPIDDGPAASHRRA</sequence>
<dbReference type="NCBIfam" id="TIGR03592">
    <property type="entry name" value="yidC_oxa1_cterm"/>
    <property type="match status" value="1"/>
</dbReference>
<evidence type="ECO:0000256" key="12">
    <source>
        <dbReference type="ARBA" id="ARBA00026028"/>
    </source>
</evidence>
<dbReference type="GO" id="GO:0051205">
    <property type="term" value="P:protein insertion into membrane"/>
    <property type="evidence" value="ECO:0007669"/>
    <property type="project" value="TreeGrafter"/>
</dbReference>
<evidence type="ECO:0000256" key="14">
    <source>
        <dbReference type="ARBA" id="ARBA00033245"/>
    </source>
</evidence>
<keyword evidence="7" id="KW-0653">Protein transport</keyword>
<evidence type="ECO:0000256" key="11">
    <source>
        <dbReference type="ARBA" id="ARBA00025034"/>
    </source>
</evidence>
<comment type="similarity">
    <text evidence="2">Belongs to the OXA1/ALB3/YidC family. Type 1 subfamily.</text>
</comment>
<feature type="transmembrane region" description="Helical" evidence="17">
    <location>
        <begin position="20"/>
        <end position="51"/>
    </location>
</feature>
<dbReference type="InterPro" id="IPR001708">
    <property type="entry name" value="YidC/ALB3/OXA1/COX18"/>
</dbReference>
<comment type="function">
    <text evidence="11">Required for the insertion and/or proper folding and/or complex formation of integral membrane proteins into the membrane. Involved in integration of membrane proteins that insert both dependently and independently of the Sec translocase complex, as well as at least some lipoproteins. Aids folding of multispanning membrane proteins.</text>
</comment>
<dbReference type="RefSeq" id="WP_128216298.1">
    <property type="nucleotide sequence ID" value="NZ_RBZY01000002.1"/>
</dbReference>
<comment type="caution">
    <text evidence="19">The sequence shown here is derived from an EMBL/GenBank/DDBJ whole genome shotgun (WGS) entry which is preliminary data.</text>
</comment>
<comment type="subunit">
    <text evidence="12">Interacts with the Sec translocase complex via SecD. Specifically interacts with transmembrane segments of nascent integral membrane proteins during membrane integration.</text>
</comment>
<evidence type="ECO:0000256" key="10">
    <source>
        <dbReference type="ARBA" id="ARBA00023186"/>
    </source>
</evidence>
<dbReference type="AlphaFoldDB" id="A0A3S3L327"/>
<dbReference type="PANTHER" id="PTHR12428">
    <property type="entry name" value="OXA1"/>
    <property type="match status" value="1"/>
</dbReference>
<evidence type="ECO:0000313" key="19">
    <source>
        <dbReference type="EMBL" id="RWR23241.1"/>
    </source>
</evidence>
<dbReference type="InterPro" id="IPR028055">
    <property type="entry name" value="YidC/Oxa/ALB_C"/>
</dbReference>
<evidence type="ECO:0000256" key="7">
    <source>
        <dbReference type="ARBA" id="ARBA00022927"/>
    </source>
</evidence>
<evidence type="ECO:0000256" key="17">
    <source>
        <dbReference type="SAM" id="Phobius"/>
    </source>
</evidence>
<keyword evidence="10" id="KW-0143">Chaperone</keyword>
<organism evidence="19 20">
    <name type="scientific">Microbacterium enclense</name>
    <dbReference type="NCBI Taxonomy" id="993073"/>
    <lineage>
        <taxon>Bacteria</taxon>
        <taxon>Bacillati</taxon>
        <taxon>Actinomycetota</taxon>
        <taxon>Actinomycetes</taxon>
        <taxon>Micrococcales</taxon>
        <taxon>Microbacteriaceae</taxon>
        <taxon>Microbacterium</taxon>
    </lineage>
</organism>
<evidence type="ECO:0000256" key="1">
    <source>
        <dbReference type="ARBA" id="ARBA00004651"/>
    </source>
</evidence>